<sequence length="267" mass="29051">MRSARRPGRRASGGCDDLAVHAHDDDQVEVPLTGGNVNAVVRVGDTVRRTAGPWTPTVHALLAWVRAQGVSVAPAPLGRDAAGREVLTWTEGEVGGWPLPDWLWDRATLRQSGAMLRAWHDATVGFALTGAVWRSPVREPAEVVCLNDAAPYNMVRADGTLVGFIDVDMASPGPRVWDVAYLAYRLCGWCEDVPAPPGLAPDERLAELLTGYGRDRAPAPDDVLSAMHDRLLDLADWTDAHARDTDRPDLHDHAALYRRDAARLPRG</sequence>
<dbReference type="AlphaFoldDB" id="A0A1Y0HYK1"/>
<organism evidence="2 3">
    <name type="scientific">Cellulosimicrobium cellulans</name>
    <name type="common">Arthrobacter luteus</name>
    <dbReference type="NCBI Taxonomy" id="1710"/>
    <lineage>
        <taxon>Bacteria</taxon>
        <taxon>Bacillati</taxon>
        <taxon>Actinomycetota</taxon>
        <taxon>Actinomycetes</taxon>
        <taxon>Micrococcales</taxon>
        <taxon>Promicromonosporaceae</taxon>
        <taxon>Cellulosimicrobium</taxon>
    </lineage>
</organism>
<dbReference type="InterPro" id="IPR011009">
    <property type="entry name" value="Kinase-like_dom_sf"/>
</dbReference>
<dbReference type="KEGG" id="cceu:CBR64_19410"/>
<evidence type="ECO:0000259" key="1">
    <source>
        <dbReference type="Pfam" id="PF01636"/>
    </source>
</evidence>
<dbReference type="Gene3D" id="3.90.1200.10">
    <property type="match status" value="1"/>
</dbReference>
<reference evidence="2 3" key="1">
    <citation type="submission" date="2017-05" db="EMBL/GenBank/DDBJ databases">
        <authorList>
            <person name="Song R."/>
            <person name="Chenine A.L."/>
            <person name="Ruprecht R.M."/>
        </authorList>
    </citation>
    <scope>NUCLEOTIDE SEQUENCE [LARGE SCALE GENOMIC DNA]</scope>
    <source>
        <strain evidence="2 3">PSBB019</strain>
    </source>
</reference>
<dbReference type="Pfam" id="PF01636">
    <property type="entry name" value="APH"/>
    <property type="match status" value="1"/>
</dbReference>
<dbReference type="InterPro" id="IPR002575">
    <property type="entry name" value="Aminoglycoside_PTrfase"/>
</dbReference>
<feature type="domain" description="Aminoglycoside phosphotransferase" evidence="1">
    <location>
        <begin position="133"/>
        <end position="189"/>
    </location>
</feature>
<evidence type="ECO:0000313" key="3">
    <source>
        <dbReference type="Proteomes" id="UP000196228"/>
    </source>
</evidence>
<dbReference type="EMBL" id="CP021383">
    <property type="protein sequence ID" value="ARU53277.1"/>
    <property type="molecule type" value="Genomic_DNA"/>
</dbReference>
<protein>
    <recommendedName>
        <fullName evidence="1">Aminoglycoside phosphotransferase domain-containing protein</fullName>
    </recommendedName>
</protein>
<accession>A0A1Y0HYK1</accession>
<proteinExistence type="predicted"/>
<evidence type="ECO:0000313" key="2">
    <source>
        <dbReference type="EMBL" id="ARU53277.1"/>
    </source>
</evidence>
<gene>
    <name evidence="2" type="ORF">CBR64_19410</name>
</gene>
<dbReference type="SUPFAM" id="SSF56112">
    <property type="entry name" value="Protein kinase-like (PK-like)"/>
    <property type="match status" value="1"/>
</dbReference>
<dbReference type="Proteomes" id="UP000196228">
    <property type="component" value="Chromosome"/>
</dbReference>
<dbReference type="OrthoDB" id="236897at2"/>
<name>A0A1Y0HYK1_CELCE</name>